<dbReference type="Pfam" id="PF16022">
    <property type="entry name" value="DUF4783"/>
    <property type="match status" value="1"/>
</dbReference>
<evidence type="ECO:0000313" key="3">
    <source>
        <dbReference type="Proteomes" id="UP000308196"/>
    </source>
</evidence>
<evidence type="ECO:0008006" key="4">
    <source>
        <dbReference type="Google" id="ProtNLM"/>
    </source>
</evidence>
<organism evidence="2 3">
    <name type="scientific">Sphingobacterium thalpophilum</name>
    <dbReference type="NCBI Taxonomy" id="259"/>
    <lineage>
        <taxon>Bacteria</taxon>
        <taxon>Pseudomonadati</taxon>
        <taxon>Bacteroidota</taxon>
        <taxon>Sphingobacteriia</taxon>
        <taxon>Sphingobacteriales</taxon>
        <taxon>Sphingobacteriaceae</taxon>
        <taxon>Sphingobacterium</taxon>
    </lineage>
</organism>
<dbReference type="EMBL" id="LR590484">
    <property type="protein sequence ID" value="VTR29054.1"/>
    <property type="molecule type" value="Genomic_DNA"/>
</dbReference>
<dbReference type="Proteomes" id="UP000308196">
    <property type="component" value="Chromosome"/>
</dbReference>
<name>A0A4U9UHQ0_9SPHI</name>
<reference evidence="2 3" key="1">
    <citation type="submission" date="2019-05" db="EMBL/GenBank/DDBJ databases">
        <authorList>
            <consortium name="Pathogen Informatics"/>
        </authorList>
    </citation>
    <scope>NUCLEOTIDE SEQUENCE [LARGE SCALE GENOMIC DNA]</scope>
    <source>
        <strain evidence="2 3">NCTC11429</strain>
    </source>
</reference>
<dbReference type="Gene3D" id="3.10.450.50">
    <property type="match status" value="1"/>
</dbReference>
<keyword evidence="1" id="KW-1133">Transmembrane helix</keyword>
<keyword evidence="1" id="KW-0472">Membrane</keyword>
<gene>
    <name evidence="2" type="ORF">NCTC11429_00340</name>
</gene>
<dbReference type="STRING" id="1123265.GCA_000686625_03268"/>
<evidence type="ECO:0000256" key="1">
    <source>
        <dbReference type="SAM" id="Phobius"/>
    </source>
</evidence>
<protein>
    <recommendedName>
        <fullName evidence="4">DUF4783 domain-containing protein</fullName>
    </recommendedName>
</protein>
<dbReference type="InterPro" id="IPR031977">
    <property type="entry name" value="DUF4783"/>
</dbReference>
<feature type="transmembrane region" description="Helical" evidence="1">
    <location>
        <begin position="6"/>
        <end position="29"/>
    </location>
</feature>
<dbReference type="AlphaFoldDB" id="A0A4U9UHQ0"/>
<sequence>MHVQKLPLFICNNFIGLWHSLCAVNYAYLMIDCICYGNCSILFLSYMKILSHCVFIFVYSLFIHTDALGHLSKDLNAVRPTIWAEEESLGSISEELKTYLKEGNAKNLAKYFGSNLTLSLLGENGVYTKYQSEIMLGTFFNQHKPKAVKLTQNSSTNNGYQFFTFSLTTEQASYRVFIKIGTGSNHNTIEELRIDKS</sequence>
<evidence type="ECO:0000313" key="2">
    <source>
        <dbReference type="EMBL" id="VTR29054.1"/>
    </source>
</evidence>
<proteinExistence type="predicted"/>
<feature type="transmembrane region" description="Helical" evidence="1">
    <location>
        <begin position="41"/>
        <end position="62"/>
    </location>
</feature>
<dbReference type="KEGG" id="stha:NCTC11429_00340"/>
<keyword evidence="1" id="KW-0812">Transmembrane</keyword>
<accession>A0A4U9UHQ0</accession>